<accession>A0AAP0L570</accession>
<protein>
    <submittedName>
        <fullName evidence="1">Uncharacterized protein</fullName>
    </submittedName>
</protein>
<dbReference type="EMBL" id="JBBNAF010000002">
    <property type="protein sequence ID" value="KAK9163335.1"/>
    <property type="molecule type" value="Genomic_DNA"/>
</dbReference>
<comment type="caution">
    <text evidence="1">The sequence shown here is derived from an EMBL/GenBank/DDBJ whole genome shotgun (WGS) entry which is preliminary data.</text>
</comment>
<keyword evidence="2" id="KW-1185">Reference proteome</keyword>
<name>A0AAP0L570_9MAGN</name>
<dbReference type="Proteomes" id="UP001420932">
    <property type="component" value="Unassembled WGS sequence"/>
</dbReference>
<sequence length="116" mass="13823">MQLRMEFAFGEKLKEEYSDEEEFVSDEEIDGFLFLYSNDKVHLIFFEEDFDNLDEGPKFDNDGCYFMEDKVVFVDGDSVIEVVSHKNLQVLEVVVDDEVKFEEELSMFENFAFKFY</sequence>
<evidence type="ECO:0000313" key="2">
    <source>
        <dbReference type="Proteomes" id="UP001420932"/>
    </source>
</evidence>
<dbReference type="AlphaFoldDB" id="A0AAP0L570"/>
<evidence type="ECO:0000313" key="1">
    <source>
        <dbReference type="EMBL" id="KAK9163335.1"/>
    </source>
</evidence>
<proteinExistence type="predicted"/>
<organism evidence="1 2">
    <name type="scientific">Stephania yunnanensis</name>
    <dbReference type="NCBI Taxonomy" id="152371"/>
    <lineage>
        <taxon>Eukaryota</taxon>
        <taxon>Viridiplantae</taxon>
        <taxon>Streptophyta</taxon>
        <taxon>Embryophyta</taxon>
        <taxon>Tracheophyta</taxon>
        <taxon>Spermatophyta</taxon>
        <taxon>Magnoliopsida</taxon>
        <taxon>Ranunculales</taxon>
        <taxon>Menispermaceae</taxon>
        <taxon>Menispermoideae</taxon>
        <taxon>Cissampelideae</taxon>
        <taxon>Stephania</taxon>
    </lineage>
</organism>
<reference evidence="1 2" key="1">
    <citation type="submission" date="2024-01" db="EMBL/GenBank/DDBJ databases">
        <title>Genome assemblies of Stephania.</title>
        <authorList>
            <person name="Yang L."/>
        </authorList>
    </citation>
    <scope>NUCLEOTIDE SEQUENCE [LARGE SCALE GENOMIC DNA]</scope>
    <source>
        <strain evidence="1">YNDBR</strain>
        <tissue evidence="1">Leaf</tissue>
    </source>
</reference>
<gene>
    <name evidence="1" type="ORF">Syun_004237</name>
</gene>